<evidence type="ECO:0000313" key="1">
    <source>
        <dbReference type="EMBL" id="CAD7203762.1"/>
    </source>
</evidence>
<dbReference type="EMBL" id="OA571104">
    <property type="protein sequence ID" value="CAD7203762.1"/>
    <property type="molecule type" value="Genomic_DNA"/>
</dbReference>
<proteinExistence type="predicted"/>
<gene>
    <name evidence="1" type="ORF">TDIB3V08_LOCUS9927</name>
</gene>
<reference evidence="1" key="1">
    <citation type="submission" date="2020-11" db="EMBL/GenBank/DDBJ databases">
        <authorList>
            <person name="Tran Van P."/>
        </authorList>
    </citation>
    <scope>NUCLEOTIDE SEQUENCE</scope>
</reference>
<accession>A0A7R8VS19</accession>
<protein>
    <submittedName>
        <fullName evidence="1">Uncharacterized protein</fullName>
    </submittedName>
</protein>
<dbReference type="AlphaFoldDB" id="A0A7R8VS19"/>
<sequence>MYNSDACVPGFVPKLVLELLQSLIQLVLSHQVAPVVAQLQPITHIALDKSRWIKIAGPRLTTHPAVELNTASALANYTIETGNVSKNVVRLRIYGVLESRLFSDIFLMAQRTKRCGITENQSDTDSERSQNNINTDKNRYSCSVVLNTTSALTNYATEAGIGKVELEEVNPHLRGGRVETHLGKTTPVHSTEIRTSISPSSAVELNTTSARTRIRFRRVVNIYINFNKMEGETSVKIEPEEDLEYYLHQEDTFEIKSEIDLPIKSEEGFKEEIQDYQQPEYCPGPLTFPPIKEELPEKPPPAHPTEIRASISPSSAVELNTTSALANYATEAACLPKSYMKSHGRADDGLEITAGRYSTSAALVRASPYASCTPFRSVHVNPAMLS</sequence>
<organism evidence="1">
    <name type="scientific">Timema douglasi</name>
    <name type="common">Walking stick</name>
    <dbReference type="NCBI Taxonomy" id="61478"/>
    <lineage>
        <taxon>Eukaryota</taxon>
        <taxon>Metazoa</taxon>
        <taxon>Ecdysozoa</taxon>
        <taxon>Arthropoda</taxon>
        <taxon>Hexapoda</taxon>
        <taxon>Insecta</taxon>
        <taxon>Pterygota</taxon>
        <taxon>Neoptera</taxon>
        <taxon>Polyneoptera</taxon>
        <taxon>Phasmatodea</taxon>
        <taxon>Timematodea</taxon>
        <taxon>Timematoidea</taxon>
        <taxon>Timematidae</taxon>
        <taxon>Timema</taxon>
    </lineage>
</organism>
<name>A0A7R8VS19_TIMDO</name>